<evidence type="ECO:0000256" key="7">
    <source>
        <dbReference type="ARBA" id="ARBA00023186"/>
    </source>
</evidence>
<comment type="subcellular location">
    <subcellularLocation>
        <location evidence="1 8">Mitochondrion inner membrane</location>
        <topology evidence="1 8">Peripheral membrane protein</topology>
        <orientation evidence="1 8">Intermembrane side</orientation>
    </subcellularLocation>
</comment>
<keyword evidence="7 8" id="KW-0143">Chaperone</keyword>
<evidence type="ECO:0000256" key="6">
    <source>
        <dbReference type="ARBA" id="ARBA00023157"/>
    </source>
</evidence>
<evidence type="ECO:0000256" key="5">
    <source>
        <dbReference type="ARBA" id="ARBA00023010"/>
    </source>
</evidence>
<evidence type="ECO:0000313" key="11">
    <source>
        <dbReference type="Proteomes" id="UP001310890"/>
    </source>
</evidence>
<keyword evidence="3 8" id="KW-0999">Mitochondrion inner membrane</keyword>
<accession>A0AAN7YNQ9</accession>
<dbReference type="InterPro" id="IPR004217">
    <property type="entry name" value="Tim10-like"/>
</dbReference>
<dbReference type="AlphaFoldDB" id="A0AAN7YNQ9"/>
<reference evidence="10" key="1">
    <citation type="submission" date="2023-08" db="EMBL/GenBank/DDBJ databases">
        <title>Black Yeasts Isolated from many extreme environments.</title>
        <authorList>
            <person name="Coleine C."/>
            <person name="Stajich J.E."/>
            <person name="Selbmann L."/>
        </authorList>
    </citation>
    <scope>NUCLEOTIDE SEQUENCE</scope>
    <source>
        <strain evidence="10">CCFEE 5401</strain>
    </source>
</reference>
<comment type="similarity">
    <text evidence="2 8">Belongs to the small Tim family.</text>
</comment>
<comment type="domain">
    <text evidence="8">The twin CX3C motif contains 4 conserved Cys residues that form 2 disulfide bonds in the mitochondrial intermembrane space.</text>
</comment>
<evidence type="ECO:0000256" key="3">
    <source>
        <dbReference type="ARBA" id="ARBA00022792"/>
    </source>
</evidence>
<keyword evidence="4 8" id="KW-0653">Protein transport</keyword>
<gene>
    <name evidence="10" type="ORF">LTR62_005290</name>
</gene>
<proteinExistence type="inferred from homology"/>
<keyword evidence="8" id="KW-0496">Mitochondrion</keyword>
<name>A0AAN7YNQ9_9PEZI</name>
<dbReference type="SUPFAM" id="SSF144122">
    <property type="entry name" value="Tim10-like"/>
    <property type="match status" value="1"/>
</dbReference>
<dbReference type="GO" id="GO:0015031">
    <property type="term" value="P:protein transport"/>
    <property type="evidence" value="ECO:0007669"/>
    <property type="project" value="UniProtKB-KW"/>
</dbReference>
<dbReference type="Pfam" id="PF02953">
    <property type="entry name" value="zf-Tim10_DDP"/>
    <property type="match status" value="1"/>
</dbReference>
<dbReference type="Proteomes" id="UP001310890">
    <property type="component" value="Unassembled WGS sequence"/>
</dbReference>
<comment type="subunit">
    <text evidence="8">Heterohexamer.</text>
</comment>
<comment type="function">
    <text evidence="8">Mitochondrial intermembrane chaperone that participates in the import and insertion of some multi-pass transmembrane proteins into the mitochondrial inner membrane. Also required for the transfer of beta-barrel precursors from the TOM complex to the sorting and assembly machinery (SAM complex) of the outer membrane. Acts as a chaperone-like protein that protects the hydrophobic precursors from aggregation and guide them through the mitochondrial intermembrane space.</text>
</comment>
<evidence type="ECO:0000256" key="4">
    <source>
        <dbReference type="ARBA" id="ARBA00022927"/>
    </source>
</evidence>
<dbReference type="GO" id="GO:0005743">
    <property type="term" value="C:mitochondrial inner membrane"/>
    <property type="evidence" value="ECO:0007669"/>
    <property type="project" value="UniProtKB-SubCell"/>
</dbReference>
<evidence type="ECO:0000256" key="8">
    <source>
        <dbReference type="RuleBase" id="RU367043"/>
    </source>
</evidence>
<comment type="caution">
    <text evidence="10">The sequence shown here is derived from an EMBL/GenBank/DDBJ whole genome shotgun (WGS) entry which is preliminary data.</text>
</comment>
<keyword evidence="8" id="KW-0813">Transport</keyword>
<keyword evidence="3 8" id="KW-0472">Membrane</keyword>
<dbReference type="Gene3D" id="1.10.287.810">
    <property type="entry name" value="Mitochondrial import inner membrane translocase subunit tim13 like domains"/>
    <property type="match status" value="1"/>
</dbReference>
<evidence type="ECO:0000313" key="10">
    <source>
        <dbReference type="EMBL" id="KAK5111262.1"/>
    </source>
</evidence>
<evidence type="ECO:0000259" key="9">
    <source>
        <dbReference type="Pfam" id="PF02953"/>
    </source>
</evidence>
<protein>
    <recommendedName>
        <fullName evidence="8">Mitochondrial import inner membrane translocase subunit</fullName>
    </recommendedName>
</protein>
<feature type="domain" description="Tim10-like" evidence="9">
    <location>
        <begin position="28"/>
        <end position="91"/>
    </location>
</feature>
<evidence type="ECO:0000256" key="1">
    <source>
        <dbReference type="ARBA" id="ARBA00004137"/>
    </source>
</evidence>
<organism evidence="10 11">
    <name type="scientific">Meristemomyces frigidus</name>
    <dbReference type="NCBI Taxonomy" id="1508187"/>
    <lineage>
        <taxon>Eukaryota</taxon>
        <taxon>Fungi</taxon>
        <taxon>Dikarya</taxon>
        <taxon>Ascomycota</taxon>
        <taxon>Pezizomycotina</taxon>
        <taxon>Dothideomycetes</taxon>
        <taxon>Dothideomycetidae</taxon>
        <taxon>Mycosphaerellales</taxon>
        <taxon>Teratosphaeriaceae</taxon>
        <taxon>Meristemomyces</taxon>
    </lineage>
</organism>
<sequence>MDSSAISTELAEGLKNLSPRDKQELNTFITQETQKSQIQATIHSLTDLCFKKCITSKISGGQLDRNEQPCVQNCVDRYMDANMVVIRHLEQMRTHI</sequence>
<keyword evidence="5 8" id="KW-0811">Translocation</keyword>
<dbReference type="EMBL" id="JAVRRL010000041">
    <property type="protein sequence ID" value="KAK5111262.1"/>
    <property type="molecule type" value="Genomic_DNA"/>
</dbReference>
<evidence type="ECO:0000256" key="2">
    <source>
        <dbReference type="ARBA" id="ARBA00006720"/>
    </source>
</evidence>
<keyword evidence="6 8" id="KW-1015">Disulfide bond</keyword>
<dbReference type="InterPro" id="IPR035427">
    <property type="entry name" value="Tim10-like_dom_sf"/>
</dbReference>